<protein>
    <submittedName>
        <fullName evidence="1">Uncharacterized protein</fullName>
    </submittedName>
</protein>
<comment type="caution">
    <text evidence="1">The sequence shown here is derived from an EMBL/GenBank/DDBJ whole genome shotgun (WGS) entry which is preliminary data.</text>
</comment>
<accession>A0A9W8GW66</accession>
<evidence type="ECO:0000313" key="2">
    <source>
        <dbReference type="Proteomes" id="UP001140011"/>
    </source>
</evidence>
<dbReference type="AlphaFoldDB" id="A0A9W8GW66"/>
<organism evidence="1 2">
    <name type="scientific">Coemansia pectinata</name>
    <dbReference type="NCBI Taxonomy" id="1052879"/>
    <lineage>
        <taxon>Eukaryota</taxon>
        <taxon>Fungi</taxon>
        <taxon>Fungi incertae sedis</taxon>
        <taxon>Zoopagomycota</taxon>
        <taxon>Kickxellomycotina</taxon>
        <taxon>Kickxellomycetes</taxon>
        <taxon>Kickxellales</taxon>
        <taxon>Kickxellaceae</taxon>
        <taxon>Coemansia</taxon>
    </lineage>
</organism>
<proteinExistence type="predicted"/>
<name>A0A9W8GW66_9FUNG</name>
<dbReference type="OrthoDB" id="5576184at2759"/>
<gene>
    <name evidence="1" type="ORF">GGI19_004383</name>
</gene>
<evidence type="ECO:0000313" key="1">
    <source>
        <dbReference type="EMBL" id="KAJ2751590.1"/>
    </source>
</evidence>
<dbReference type="EMBL" id="JANBUH010000381">
    <property type="protein sequence ID" value="KAJ2751590.1"/>
    <property type="molecule type" value="Genomic_DNA"/>
</dbReference>
<keyword evidence="2" id="KW-1185">Reference proteome</keyword>
<dbReference type="Proteomes" id="UP001140011">
    <property type="component" value="Unassembled WGS sequence"/>
</dbReference>
<reference evidence="1" key="1">
    <citation type="submission" date="2022-07" db="EMBL/GenBank/DDBJ databases">
        <title>Phylogenomic reconstructions and comparative analyses of Kickxellomycotina fungi.</title>
        <authorList>
            <person name="Reynolds N.K."/>
            <person name="Stajich J.E."/>
            <person name="Barry K."/>
            <person name="Grigoriev I.V."/>
            <person name="Crous P."/>
            <person name="Smith M.E."/>
        </authorList>
    </citation>
    <scope>NUCLEOTIDE SEQUENCE</scope>
    <source>
        <strain evidence="1">BCRC 34297</strain>
    </source>
</reference>
<sequence>MYVEQDSDDMSLYSSDDEGNNINELVTKACLDDTMCEISTTESTWADIREQYSPKQSAFEPFSFTTSTWATFAKAGITGLDNDLAVDEAYSQSATIAAYGVKLLRVALGGPAANRKQITQVGNMLAALCASLSATRDQHRVTLSKMLTDRADAYRRSQGVNEELESEGVNALEHTTSPSSLKPRWWGRRVDRSVVRELIHPYRYERRHSETSEQQQQQLHSCDTVQEVSSTTSTYLSVQLPSIEEGQEAGESVEDEPVAAVCIMISDSDSTSEESADDTDSSLETDSTVLVSGIVQASMQELPLELSRRGIIRDGLLRQSFSESSITAYFEQFSKSTNRNHEFTWKSWAWWCIAKRMDLRTASDEDLNTYISGSGWTEAGKRQMKGHIKPVWSIVEGHRPPHKNKRVVKPSRN</sequence>